<reference evidence="1 2" key="1">
    <citation type="journal article" date="2020" name="Phytopathology">
        <title>Genome Sequence Resources of Colletotrichum truncatum, C. plurivorum, C. musicola, and C. sojae: Four Species Pathogenic to Soybean (Glycine max).</title>
        <authorList>
            <person name="Rogerio F."/>
            <person name="Boufleur T.R."/>
            <person name="Ciampi-Guillardi M."/>
            <person name="Sukno S.A."/>
            <person name="Thon M.R."/>
            <person name="Massola Junior N.S."/>
            <person name="Baroncelli R."/>
        </authorList>
    </citation>
    <scope>NUCLEOTIDE SEQUENCE [LARGE SCALE GENOMIC DNA]</scope>
    <source>
        <strain evidence="1 2">CMES1059</strain>
    </source>
</reference>
<dbReference type="EMBL" id="VUJX02000005">
    <property type="protein sequence ID" value="KAL0936234.1"/>
    <property type="molecule type" value="Genomic_DNA"/>
</dbReference>
<name>A0ACC3YWH8_COLTU</name>
<proteinExistence type="predicted"/>
<gene>
    <name evidence="1" type="ORF">CTRU02_208449</name>
</gene>
<accession>A0ACC3YWH8</accession>
<dbReference type="Proteomes" id="UP000805649">
    <property type="component" value="Unassembled WGS sequence"/>
</dbReference>
<sequence length="396" mass="44466">MSSSGSSSSSSSSSSRSLSVHRVEVDVKDFCTSNPEPPRPPIAPKGEVVLLVGPASHEIRVHALVLSNASRVFASMLRNSHPELKYSESAAVLAATSSSPARIPLPEDDPAALETICRVLHNRTDPSLYDLSPQQVLSVAIAADKYDCAPALALAVEHWLSPGKLEGLKYAAQDDCIGFRRGDLLLASYWFQNERVFKEVTRMLICEVKGGYEGLAEEREGVEELLAWKLALALESRRNSLRLSLYAVLMEHVNVPFLDYIPGRSFFGFRRRTRFTENVAISKVLRSIDREVFSREISYMSISGAVKQAVEVPALAYNRIPSLEKVYREYAPPGERGKRPYYKVCMEKGVNEWKREVKGLCLACLHEQMVCDEEGHRDGELRRMWRELGRENDWDC</sequence>
<comment type="caution">
    <text evidence="1">The sequence shown here is derived from an EMBL/GenBank/DDBJ whole genome shotgun (WGS) entry which is preliminary data.</text>
</comment>
<evidence type="ECO:0000313" key="2">
    <source>
        <dbReference type="Proteomes" id="UP000805649"/>
    </source>
</evidence>
<keyword evidence="2" id="KW-1185">Reference proteome</keyword>
<protein>
    <submittedName>
        <fullName evidence="1">Btb poz-like protein</fullName>
    </submittedName>
</protein>
<evidence type="ECO:0000313" key="1">
    <source>
        <dbReference type="EMBL" id="KAL0936234.1"/>
    </source>
</evidence>
<organism evidence="1 2">
    <name type="scientific">Colletotrichum truncatum</name>
    <name type="common">Anthracnose fungus</name>
    <name type="synonym">Colletotrichum capsici</name>
    <dbReference type="NCBI Taxonomy" id="5467"/>
    <lineage>
        <taxon>Eukaryota</taxon>
        <taxon>Fungi</taxon>
        <taxon>Dikarya</taxon>
        <taxon>Ascomycota</taxon>
        <taxon>Pezizomycotina</taxon>
        <taxon>Sordariomycetes</taxon>
        <taxon>Hypocreomycetidae</taxon>
        <taxon>Glomerellales</taxon>
        <taxon>Glomerellaceae</taxon>
        <taxon>Colletotrichum</taxon>
        <taxon>Colletotrichum truncatum species complex</taxon>
    </lineage>
</organism>